<dbReference type="Pfam" id="PF02754">
    <property type="entry name" value="CCG"/>
    <property type="match status" value="2"/>
</dbReference>
<dbReference type="STRING" id="42354.SAMN05216333_11631"/>
<dbReference type="PANTHER" id="PTHR32479:SF19">
    <property type="entry name" value="ANAEROBIC GLYCEROL-3-PHOSPHATE DEHYDROGENASE SUBUNIT C"/>
    <property type="match status" value="1"/>
</dbReference>
<evidence type="ECO:0000256" key="2">
    <source>
        <dbReference type="ARBA" id="ARBA00022723"/>
    </source>
</evidence>
<dbReference type="PANTHER" id="PTHR32479">
    <property type="entry name" value="GLYCOLATE OXIDASE IRON-SULFUR SUBUNIT"/>
    <property type="match status" value="1"/>
</dbReference>
<dbReference type="RefSeq" id="WP_090319724.1">
    <property type="nucleotide sequence ID" value="NZ_FNOE01000015.1"/>
</dbReference>
<feature type="domain" description="Cysteine-rich" evidence="7">
    <location>
        <begin position="336"/>
        <end position="412"/>
    </location>
</feature>
<evidence type="ECO:0000313" key="9">
    <source>
        <dbReference type="Proteomes" id="UP000198814"/>
    </source>
</evidence>
<accession>A0A1H8RZA8</accession>
<keyword evidence="1" id="KW-0004">4Fe-4S</keyword>
<evidence type="ECO:0000256" key="6">
    <source>
        <dbReference type="SAM" id="MobiDB-lite"/>
    </source>
</evidence>
<dbReference type="GO" id="GO:0051539">
    <property type="term" value="F:4 iron, 4 sulfur cluster binding"/>
    <property type="evidence" value="ECO:0007669"/>
    <property type="project" value="UniProtKB-KW"/>
</dbReference>
<evidence type="ECO:0000256" key="4">
    <source>
        <dbReference type="ARBA" id="ARBA00023004"/>
    </source>
</evidence>
<feature type="region of interest" description="Disordered" evidence="6">
    <location>
        <begin position="444"/>
        <end position="468"/>
    </location>
</feature>
<evidence type="ECO:0000256" key="5">
    <source>
        <dbReference type="ARBA" id="ARBA00023014"/>
    </source>
</evidence>
<evidence type="ECO:0000256" key="3">
    <source>
        <dbReference type="ARBA" id="ARBA00022737"/>
    </source>
</evidence>
<reference evidence="9" key="1">
    <citation type="submission" date="2016-10" db="EMBL/GenBank/DDBJ databases">
        <authorList>
            <person name="Varghese N."/>
            <person name="Submissions S."/>
        </authorList>
    </citation>
    <scope>NUCLEOTIDE SEQUENCE [LARGE SCALE GENOMIC DNA]</scope>
    <source>
        <strain evidence="9">Nm76</strain>
    </source>
</reference>
<proteinExistence type="predicted"/>
<keyword evidence="9" id="KW-1185">Reference proteome</keyword>
<evidence type="ECO:0000256" key="1">
    <source>
        <dbReference type="ARBA" id="ARBA00022485"/>
    </source>
</evidence>
<keyword evidence="5" id="KW-0411">Iron-sulfur</keyword>
<evidence type="ECO:0000259" key="7">
    <source>
        <dbReference type="Pfam" id="PF02754"/>
    </source>
</evidence>
<dbReference type="OrthoDB" id="9765258at2"/>
<dbReference type="GO" id="GO:0046872">
    <property type="term" value="F:metal ion binding"/>
    <property type="evidence" value="ECO:0007669"/>
    <property type="project" value="UniProtKB-KW"/>
</dbReference>
<dbReference type="Proteomes" id="UP000198814">
    <property type="component" value="Unassembled WGS sequence"/>
</dbReference>
<organism evidence="8 9">
    <name type="scientific">Nitrosomonas oligotropha</name>
    <dbReference type="NCBI Taxonomy" id="42354"/>
    <lineage>
        <taxon>Bacteria</taxon>
        <taxon>Pseudomonadati</taxon>
        <taxon>Pseudomonadota</taxon>
        <taxon>Betaproteobacteria</taxon>
        <taxon>Nitrosomonadales</taxon>
        <taxon>Nitrosomonadaceae</taxon>
        <taxon>Nitrosomonas</taxon>
    </lineage>
</organism>
<dbReference type="InterPro" id="IPR021890">
    <property type="entry name" value="DUF3501"/>
</dbReference>
<dbReference type="EMBL" id="FODO01000016">
    <property type="protein sequence ID" value="SEO72019.1"/>
    <property type="molecule type" value="Genomic_DNA"/>
</dbReference>
<feature type="domain" description="Cysteine-rich" evidence="7">
    <location>
        <begin position="204"/>
        <end position="287"/>
    </location>
</feature>
<gene>
    <name evidence="8" type="ORF">SAMN05216333_11631</name>
</gene>
<keyword evidence="2" id="KW-0479">Metal-binding</keyword>
<dbReference type="SUPFAM" id="SSF54862">
    <property type="entry name" value="4Fe-4S ferredoxins"/>
    <property type="match status" value="1"/>
</dbReference>
<keyword evidence="3" id="KW-0677">Repeat</keyword>
<name>A0A1H8RZA8_9PROT</name>
<dbReference type="AlphaFoldDB" id="A0A1H8RZA8"/>
<dbReference type="Pfam" id="PF12007">
    <property type="entry name" value="DUF3501"/>
    <property type="match status" value="1"/>
</dbReference>
<dbReference type="GO" id="GO:0016491">
    <property type="term" value="F:oxidoreductase activity"/>
    <property type="evidence" value="ECO:0007669"/>
    <property type="project" value="UniProtKB-ARBA"/>
</dbReference>
<keyword evidence="4" id="KW-0408">Iron</keyword>
<dbReference type="InterPro" id="IPR004017">
    <property type="entry name" value="Cys_rich_dom"/>
</dbReference>
<sequence length="663" mass="74534">MATREGSLEAPKRHPIDWKNLDFYNETSLNQEMERVFDICHGCRRCVNLCTAFPRLFDLIDESTSGELDSVNKQQFWEVVDRCYLCDMCFMTKCPYVPPHEWNIDFPHLMLRAKAVKYKKQGAGFRDELLSSTDLMGKLATIPVVVQAVNAMNNTPAVRKIMDSTLSIHADRKLPEYTADKFRANAKPNDTFPVKDGARTPGKVAIYATCYVNYNEPGIGHDLLKILEHNEIPARLVEKEACCGMPKLELGDLDAVEKLKNENIPHLLKLAQDGYAILSAVPSCTLMYKQELPLMFPHDAAVQAVAAAMFDPFEYLALRNQENLLKTDFKKPLGNVAYHIPCHQRVQNFGKKTRDILQLIPDTTVNTVERCSGHDGTWGVKSEHFADSMKIGRPVFKQMAASNPDYISSDCAIAARHIEQGIGESKAQKLHPLTLLRLAYDPDTPDKPAVSDDQPGSHTPSPGEKQMTTTLTRENLLTLEAYAKIRKDFRAQMMTHKKIRKVPLGENITLIFEDALTIRYQIQEMLHVERIFQEAEIVHELETYTPLIPDGHNWKATMMIEYADPVVRAAKLATLVGIEDKVWVKVAGHAPVYAIADEDLERENSEKTSSVHFLRFELTPAMIQALHQNATLSMGVDHPAYQAAIDPVAADVRASLLNDLATA</sequence>
<protein>
    <submittedName>
        <fullName evidence="8">Fe-S oxidoreductase</fullName>
    </submittedName>
</protein>
<evidence type="ECO:0000313" key="8">
    <source>
        <dbReference type="EMBL" id="SEO72019.1"/>
    </source>
</evidence>